<comment type="caution">
    <text evidence="2">The sequence shown here is derived from an EMBL/GenBank/DDBJ whole genome shotgun (WGS) entry which is preliminary data.</text>
</comment>
<evidence type="ECO:0000256" key="1">
    <source>
        <dbReference type="SAM" id="Phobius"/>
    </source>
</evidence>
<sequence>MEKWKGLFQREWLLYRSWIWGVILATVVTIFLIPVGLMKMFDWDGMYVGIALVLTGLWVLLQSFIVLIQFCISLNQDAKRIDVWLHTPATTGQIISSKIAFSILFEIVVFTVLGVLGITLLVASHIAELGELILLGIHLLLLLVSNSLFMFVVVLLLWIFHMKMRHYTGKFTGFITVVVGIVATLLWSKMLELAWMEKWLYTFEIKSTVVEKVVPKITDIPGTLEIQNLYLGSILFYAIVTILFYVIALKWFDRGVEQR</sequence>
<dbReference type="EMBL" id="ASQA01000002">
    <property type="protein sequence ID" value="ETT88629.1"/>
    <property type="molecule type" value="Genomic_DNA"/>
</dbReference>
<feature type="transmembrane region" description="Helical" evidence="1">
    <location>
        <begin position="229"/>
        <end position="252"/>
    </location>
</feature>
<keyword evidence="1" id="KW-1133">Transmembrane helix</keyword>
<gene>
    <name evidence="2" type="ORF">C176_01185</name>
</gene>
<feature type="transmembrane region" description="Helical" evidence="1">
    <location>
        <begin position="103"/>
        <end position="126"/>
    </location>
</feature>
<dbReference type="AlphaFoldDB" id="W4F8P0"/>
<dbReference type="Proteomes" id="UP000019062">
    <property type="component" value="Unassembled WGS sequence"/>
</dbReference>
<name>W4F8P0_9BACL</name>
<dbReference type="eggNOG" id="ENOG50337DH">
    <property type="taxonomic scope" value="Bacteria"/>
</dbReference>
<organism evidence="2 3">
    <name type="scientific">Viridibacillus arenosi FSL R5-213</name>
    <dbReference type="NCBI Taxonomy" id="1227360"/>
    <lineage>
        <taxon>Bacteria</taxon>
        <taxon>Bacillati</taxon>
        <taxon>Bacillota</taxon>
        <taxon>Bacilli</taxon>
        <taxon>Bacillales</taxon>
        <taxon>Caryophanaceae</taxon>
        <taxon>Viridibacillus</taxon>
    </lineage>
</organism>
<feature type="transmembrane region" description="Helical" evidence="1">
    <location>
        <begin position="132"/>
        <end position="159"/>
    </location>
</feature>
<feature type="transmembrane region" description="Helical" evidence="1">
    <location>
        <begin position="45"/>
        <end position="72"/>
    </location>
</feature>
<dbReference type="RefSeq" id="WP_038178977.1">
    <property type="nucleotide sequence ID" value="NZ_ASQA01000002.1"/>
</dbReference>
<feature type="transmembrane region" description="Helical" evidence="1">
    <location>
        <begin position="171"/>
        <end position="190"/>
    </location>
</feature>
<keyword evidence="1" id="KW-0472">Membrane</keyword>
<feature type="transmembrane region" description="Helical" evidence="1">
    <location>
        <begin position="12"/>
        <end position="33"/>
    </location>
</feature>
<reference evidence="2 3" key="1">
    <citation type="journal article" date="2014" name="BMC Genomics">
        <title>Genomic comparison of sporeforming bacilli isolated from milk.</title>
        <authorList>
            <person name="Moreno Switt A.I."/>
            <person name="Andrus A.D."/>
            <person name="Ranieri M.L."/>
            <person name="Orsi R.H."/>
            <person name="Ivy R."/>
            <person name="den Bakker H.C."/>
            <person name="Martin N.H."/>
            <person name="Wiedmann M."/>
            <person name="Boor K.J."/>
        </authorList>
    </citation>
    <scope>NUCLEOTIDE SEQUENCE [LARGE SCALE GENOMIC DNA]</scope>
    <source>
        <strain evidence="2 3">FSL R5-213</strain>
    </source>
</reference>
<protein>
    <submittedName>
        <fullName evidence="2">Uncharacterized protein</fullName>
    </submittedName>
</protein>
<keyword evidence="1" id="KW-0812">Transmembrane</keyword>
<proteinExistence type="predicted"/>
<accession>W4F8P0</accession>
<keyword evidence="3" id="KW-1185">Reference proteome</keyword>
<evidence type="ECO:0000313" key="2">
    <source>
        <dbReference type="EMBL" id="ETT88629.1"/>
    </source>
</evidence>
<evidence type="ECO:0000313" key="3">
    <source>
        <dbReference type="Proteomes" id="UP000019062"/>
    </source>
</evidence>